<gene>
    <name evidence="3" type="ORF">GCM10023353_34500</name>
</gene>
<dbReference type="Proteomes" id="UP001500839">
    <property type="component" value="Unassembled WGS sequence"/>
</dbReference>
<evidence type="ECO:0000256" key="1">
    <source>
        <dbReference type="ARBA" id="ARBA00023115"/>
    </source>
</evidence>
<organism evidence="3 4">
    <name type="scientific">Tomitella cavernea</name>
    <dbReference type="NCBI Taxonomy" id="1387982"/>
    <lineage>
        <taxon>Bacteria</taxon>
        <taxon>Bacillati</taxon>
        <taxon>Actinomycetota</taxon>
        <taxon>Actinomycetes</taxon>
        <taxon>Mycobacteriales</taxon>
        <taxon>Tomitella</taxon>
    </lineage>
</organism>
<sequence>MVGVYEIDTGTCELVPDRFTPHGWVLKVNGVESSHVDLDDPRRLDFEYMRWFAALIEPRWQAEHRLRALHLGGGGCSMARYLAAGYPEARQVVVEIDAAMAVLVRGWFDLPRAPRLRLRAGEARAVLESLREDTRDVIIRDVFSGAVTPEPLTTAECTAEAVRVLSPGGVYMVNCGDTRDRGTARRETATMLQAFEHVVVISDPAMLAGRRTGNIVIAGSDVPLGESPDTMRALLRGAVPARMWAGERVRRFASGAPVLRDATTAEGPGTQEGPGGQEGAPAAAEAVTREGTTGRG</sequence>
<dbReference type="PANTHER" id="PTHR43317:SF1">
    <property type="entry name" value="THERMOSPERMINE SYNTHASE ACAULIS5"/>
    <property type="match status" value="1"/>
</dbReference>
<name>A0ABP9D2Y0_9ACTN</name>
<evidence type="ECO:0000256" key="2">
    <source>
        <dbReference type="SAM" id="MobiDB-lite"/>
    </source>
</evidence>
<feature type="region of interest" description="Disordered" evidence="2">
    <location>
        <begin position="255"/>
        <end position="296"/>
    </location>
</feature>
<dbReference type="CDD" id="cd02440">
    <property type="entry name" value="AdoMet_MTases"/>
    <property type="match status" value="1"/>
</dbReference>
<evidence type="ECO:0000313" key="4">
    <source>
        <dbReference type="Proteomes" id="UP001500839"/>
    </source>
</evidence>
<proteinExistence type="predicted"/>
<dbReference type="EMBL" id="BAABKQ010000001">
    <property type="protein sequence ID" value="GAA4822954.1"/>
    <property type="molecule type" value="Genomic_DNA"/>
</dbReference>
<reference evidence="4" key="1">
    <citation type="journal article" date="2019" name="Int. J. Syst. Evol. Microbiol.">
        <title>The Global Catalogue of Microorganisms (GCM) 10K type strain sequencing project: providing services to taxonomists for standard genome sequencing and annotation.</title>
        <authorList>
            <consortium name="The Broad Institute Genomics Platform"/>
            <consortium name="The Broad Institute Genome Sequencing Center for Infectious Disease"/>
            <person name="Wu L."/>
            <person name="Ma J."/>
        </authorList>
    </citation>
    <scope>NUCLEOTIDE SEQUENCE [LARGE SCALE GENOMIC DNA]</scope>
    <source>
        <strain evidence="4">JCM 18542</strain>
    </source>
</reference>
<dbReference type="InterPro" id="IPR029063">
    <property type="entry name" value="SAM-dependent_MTases_sf"/>
</dbReference>
<dbReference type="Gene3D" id="3.40.50.150">
    <property type="entry name" value="Vaccinia Virus protein VP39"/>
    <property type="match status" value="1"/>
</dbReference>
<keyword evidence="1" id="KW-0620">Polyamine biosynthesis</keyword>
<dbReference type="SUPFAM" id="SSF53335">
    <property type="entry name" value="S-adenosyl-L-methionine-dependent methyltransferases"/>
    <property type="match status" value="1"/>
</dbReference>
<dbReference type="NCBIfam" id="NF037959">
    <property type="entry name" value="MFS_SpdSyn"/>
    <property type="match status" value="1"/>
</dbReference>
<protein>
    <submittedName>
        <fullName evidence="3">Spermidine synthase</fullName>
    </submittedName>
</protein>
<evidence type="ECO:0000313" key="3">
    <source>
        <dbReference type="EMBL" id="GAA4822954.1"/>
    </source>
</evidence>
<comment type="caution">
    <text evidence="3">The sequence shown here is derived from an EMBL/GenBank/DDBJ whole genome shotgun (WGS) entry which is preliminary data.</text>
</comment>
<dbReference type="PANTHER" id="PTHR43317">
    <property type="entry name" value="THERMOSPERMINE SYNTHASE ACAULIS5"/>
    <property type="match status" value="1"/>
</dbReference>
<keyword evidence="4" id="KW-1185">Reference proteome</keyword>
<accession>A0ABP9D2Y0</accession>